<dbReference type="Proteomes" id="UP000259864">
    <property type="component" value="Chromosome 1"/>
</dbReference>
<feature type="non-terminal residue" evidence="1">
    <location>
        <position position="63"/>
    </location>
</feature>
<gene>
    <name evidence="1" type="ORF">NCTC10135_00309</name>
</gene>
<name>A0A3B0P0F7_9BACT</name>
<evidence type="ECO:0000313" key="2">
    <source>
        <dbReference type="Proteomes" id="UP000259864"/>
    </source>
</evidence>
<dbReference type="InterPro" id="IPR023214">
    <property type="entry name" value="HAD_sf"/>
</dbReference>
<proteinExistence type="predicted"/>
<evidence type="ECO:0000313" key="1">
    <source>
        <dbReference type="EMBL" id="SYV89807.1"/>
    </source>
</evidence>
<dbReference type="EMBL" id="LS991949">
    <property type="protein sequence ID" value="SYV89807.1"/>
    <property type="molecule type" value="Genomic_DNA"/>
</dbReference>
<dbReference type="Gene3D" id="3.40.50.1000">
    <property type="entry name" value="HAD superfamily/HAD-like"/>
    <property type="match status" value="1"/>
</dbReference>
<dbReference type="KEGG" id="mala:NCTC10135_00309"/>
<reference evidence="2" key="1">
    <citation type="submission" date="2018-06" db="EMBL/GenBank/DDBJ databases">
        <authorList>
            <consortium name="Pathogen Informatics"/>
        </authorList>
    </citation>
    <scope>NUCLEOTIDE SEQUENCE [LARGE SCALE GENOMIC DNA]</scope>
    <source>
        <strain evidence="2">NCTC10135</strain>
    </source>
</reference>
<sequence length="63" mass="7292">MQAYTLAKIAFDNIKKKEEKLQELDYTKSKDGVVKNTEGDKAVPVVFMDIDETVFVNEYTESW</sequence>
<protein>
    <submittedName>
        <fullName evidence="1">Uncharacterized protein</fullName>
    </submittedName>
</protein>
<accession>A0A3B0P0F7</accession>
<organism evidence="1 2">
    <name type="scientific">Metamycoplasma alkalescens</name>
    <dbReference type="NCBI Taxonomy" id="45363"/>
    <lineage>
        <taxon>Bacteria</taxon>
        <taxon>Bacillati</taxon>
        <taxon>Mycoplasmatota</taxon>
        <taxon>Mycoplasmoidales</taxon>
        <taxon>Metamycoplasmataceae</taxon>
        <taxon>Metamycoplasma</taxon>
    </lineage>
</organism>
<dbReference type="AlphaFoldDB" id="A0A3B0P0F7"/>